<protein>
    <submittedName>
        <fullName evidence="1">Uncharacterized protein</fullName>
    </submittedName>
</protein>
<dbReference type="EMBL" id="WBVT01000048">
    <property type="protein sequence ID" value="KAB7789510.1"/>
    <property type="molecule type" value="Genomic_DNA"/>
</dbReference>
<dbReference type="RefSeq" id="WP_193312447.1">
    <property type="nucleotide sequence ID" value="NZ_JBHSKZ010000063.1"/>
</dbReference>
<sequence length="55" mass="5997">MEYSSPILEVVRLYGDDVRTDDDDVISKSCEGESCVVVPPFGVSDYTTLNPAALQ</sequence>
<reference evidence="1 2" key="1">
    <citation type="submission" date="2019-09" db="EMBL/GenBank/DDBJ databases">
        <title>Characterization of the phylogenetic diversity of two novel species belonging to the genus Bifidobacterium: Bifidobacterium cebidarum sp. nov. and Bifidobacterium leontopitheci sp. nov.</title>
        <authorList>
            <person name="Lugli G.A."/>
            <person name="Duranti S."/>
            <person name="Milani C."/>
            <person name="Turroni F."/>
            <person name="Ventura M."/>
        </authorList>
    </citation>
    <scope>NUCLEOTIDE SEQUENCE [LARGE SCALE GENOMIC DNA]</scope>
    <source>
        <strain evidence="1 2">LMG 31471</strain>
    </source>
</reference>
<keyword evidence="2" id="KW-1185">Reference proteome</keyword>
<comment type="caution">
    <text evidence="1">The sequence shown here is derived from an EMBL/GenBank/DDBJ whole genome shotgun (WGS) entry which is preliminary data.</text>
</comment>
<accession>A0A6I1GCY3</accession>
<dbReference type="AlphaFoldDB" id="A0A6I1GCY3"/>
<dbReference type="Proteomes" id="UP000441772">
    <property type="component" value="Unassembled WGS sequence"/>
</dbReference>
<organism evidence="1 2">
    <name type="scientific">Bifidobacterium leontopitheci</name>
    <dbReference type="NCBI Taxonomy" id="2650774"/>
    <lineage>
        <taxon>Bacteria</taxon>
        <taxon>Bacillati</taxon>
        <taxon>Actinomycetota</taxon>
        <taxon>Actinomycetes</taxon>
        <taxon>Bifidobacteriales</taxon>
        <taxon>Bifidobacteriaceae</taxon>
        <taxon>Bifidobacterium</taxon>
    </lineage>
</organism>
<proteinExistence type="predicted"/>
<evidence type="ECO:0000313" key="1">
    <source>
        <dbReference type="EMBL" id="KAB7789510.1"/>
    </source>
</evidence>
<evidence type="ECO:0000313" key="2">
    <source>
        <dbReference type="Proteomes" id="UP000441772"/>
    </source>
</evidence>
<gene>
    <name evidence="1" type="ORF">F7D09_1979</name>
</gene>
<name>A0A6I1GCY3_9BIFI</name>